<dbReference type="NCBIfam" id="TIGR01683">
    <property type="entry name" value="thiS"/>
    <property type="match status" value="1"/>
</dbReference>
<keyword evidence="2" id="KW-1185">Reference proteome</keyword>
<organism evidence="1 2">
    <name type="scientific">Rubellicoccus peritrichatus</name>
    <dbReference type="NCBI Taxonomy" id="3080537"/>
    <lineage>
        <taxon>Bacteria</taxon>
        <taxon>Pseudomonadati</taxon>
        <taxon>Verrucomicrobiota</taxon>
        <taxon>Opitutia</taxon>
        <taxon>Puniceicoccales</taxon>
        <taxon>Cerasicoccaceae</taxon>
        <taxon>Rubellicoccus</taxon>
    </lineage>
</organism>
<dbReference type="AlphaFoldDB" id="A0AAQ3LBK4"/>
<dbReference type="Gene3D" id="3.10.20.30">
    <property type="match status" value="1"/>
</dbReference>
<dbReference type="CDD" id="cd00565">
    <property type="entry name" value="Ubl_ThiS"/>
    <property type="match status" value="1"/>
</dbReference>
<protein>
    <submittedName>
        <fullName evidence="1">Sulfur carrier protein ThiS</fullName>
    </submittedName>
</protein>
<proteinExistence type="predicted"/>
<dbReference type="RefSeq" id="WP_317835375.1">
    <property type="nucleotide sequence ID" value="NZ_CP136920.1"/>
</dbReference>
<name>A0AAQ3LBK4_9BACT</name>
<dbReference type="Pfam" id="PF02597">
    <property type="entry name" value="ThiS"/>
    <property type="match status" value="1"/>
</dbReference>
<dbReference type="PANTHER" id="PTHR34472">
    <property type="entry name" value="SULFUR CARRIER PROTEIN THIS"/>
    <property type="match status" value="1"/>
</dbReference>
<dbReference type="SUPFAM" id="SSF54285">
    <property type="entry name" value="MoaD/ThiS"/>
    <property type="match status" value="1"/>
</dbReference>
<accession>A0AAQ3LBK4</accession>
<evidence type="ECO:0000313" key="2">
    <source>
        <dbReference type="Proteomes" id="UP001304300"/>
    </source>
</evidence>
<dbReference type="InterPro" id="IPR010035">
    <property type="entry name" value="Thi_S"/>
</dbReference>
<dbReference type="EMBL" id="CP136920">
    <property type="protein sequence ID" value="WOO42845.1"/>
    <property type="molecule type" value="Genomic_DNA"/>
</dbReference>
<evidence type="ECO:0000313" key="1">
    <source>
        <dbReference type="EMBL" id="WOO42845.1"/>
    </source>
</evidence>
<dbReference type="InterPro" id="IPR003749">
    <property type="entry name" value="ThiS/MoaD-like"/>
</dbReference>
<dbReference type="KEGG" id="puo:RZN69_07050"/>
<gene>
    <name evidence="1" type="primary">thiS</name>
    <name evidence="1" type="ORF">RZN69_07050</name>
</gene>
<dbReference type="InterPro" id="IPR012675">
    <property type="entry name" value="Beta-grasp_dom_sf"/>
</dbReference>
<dbReference type="Proteomes" id="UP001304300">
    <property type="component" value="Chromosome"/>
</dbReference>
<dbReference type="PANTHER" id="PTHR34472:SF1">
    <property type="entry name" value="SULFUR CARRIER PROTEIN THIS"/>
    <property type="match status" value="1"/>
</dbReference>
<reference evidence="1 2" key="1">
    <citation type="submission" date="2023-10" db="EMBL/GenBank/DDBJ databases">
        <title>Rubellicoccus peritrichatus gen. nov., sp. nov., isolated from an algae of coral reef tank.</title>
        <authorList>
            <person name="Luo J."/>
        </authorList>
    </citation>
    <scope>NUCLEOTIDE SEQUENCE [LARGE SCALE GENOMIC DNA]</scope>
    <source>
        <strain evidence="1 2">CR14</strain>
    </source>
</reference>
<sequence>MGELISIIANGDKIESQPGKPLPELITELGLAPDKVVVERNRAALTPAELRETSLEDGDVLEIVRIVAGG</sequence>
<dbReference type="InterPro" id="IPR016155">
    <property type="entry name" value="Mopterin_synth/thiamin_S_b"/>
</dbReference>